<keyword evidence="7" id="KW-0406">Ion transport</keyword>
<evidence type="ECO:0000256" key="2">
    <source>
        <dbReference type="ARBA" id="ARBA00022448"/>
    </source>
</evidence>
<dbReference type="Pfam" id="PF07715">
    <property type="entry name" value="Plug"/>
    <property type="match status" value="1"/>
</dbReference>
<dbReference type="Proteomes" id="UP000234845">
    <property type="component" value="Unassembled WGS sequence"/>
</dbReference>
<gene>
    <name evidence="17" type="ORF">CWI75_06355</name>
</gene>
<dbReference type="EMBL" id="PKLZ01000003">
    <property type="protein sequence ID" value="PLW83043.1"/>
    <property type="molecule type" value="Genomic_DNA"/>
</dbReference>
<keyword evidence="6" id="KW-0408">Iron</keyword>
<evidence type="ECO:0000259" key="16">
    <source>
        <dbReference type="Pfam" id="PF07715"/>
    </source>
</evidence>
<evidence type="ECO:0000313" key="17">
    <source>
        <dbReference type="EMBL" id="PLW83043.1"/>
    </source>
</evidence>
<evidence type="ECO:0000256" key="7">
    <source>
        <dbReference type="ARBA" id="ARBA00023065"/>
    </source>
</evidence>
<keyword evidence="17" id="KW-0675">Receptor</keyword>
<dbReference type="InterPro" id="IPR036942">
    <property type="entry name" value="Beta-barrel_TonB_sf"/>
</dbReference>
<evidence type="ECO:0000256" key="6">
    <source>
        <dbReference type="ARBA" id="ARBA00023004"/>
    </source>
</evidence>
<dbReference type="RefSeq" id="WP_101520643.1">
    <property type="nucleotide sequence ID" value="NZ_PKLZ01000003.1"/>
</dbReference>
<keyword evidence="2 11" id="KW-0813">Transport</keyword>
<evidence type="ECO:0000256" key="1">
    <source>
        <dbReference type="ARBA" id="ARBA00004571"/>
    </source>
</evidence>
<dbReference type="OrthoDB" id="7051185at2"/>
<feature type="region of interest" description="Disordered" evidence="13">
    <location>
        <begin position="646"/>
        <end position="665"/>
    </location>
</feature>
<dbReference type="PROSITE" id="PS52016">
    <property type="entry name" value="TONB_DEPENDENT_REC_3"/>
    <property type="match status" value="1"/>
</dbReference>
<keyword evidence="18" id="KW-1185">Reference proteome</keyword>
<evidence type="ECO:0000259" key="15">
    <source>
        <dbReference type="Pfam" id="PF00593"/>
    </source>
</evidence>
<keyword evidence="3 11" id="KW-1134">Transmembrane beta strand</keyword>
<name>A0A2N5Y3S5_9GAMM</name>
<keyword evidence="8 12" id="KW-0798">TonB box</keyword>
<comment type="similarity">
    <text evidence="11 12">Belongs to the TonB-dependent receptor family.</text>
</comment>
<evidence type="ECO:0000256" key="10">
    <source>
        <dbReference type="ARBA" id="ARBA00023237"/>
    </source>
</evidence>
<dbReference type="InterPro" id="IPR039426">
    <property type="entry name" value="TonB-dep_rcpt-like"/>
</dbReference>
<sequence length="781" mass="84727">MGNAPFHKKFAASLVCMALAGGSLNAAAQMLEEIIVTAQKREQSLQDVPIAVTAFSNEMLQKTGVRDMFELANNDPALIVGKTQTSTTSSFSIRGVFTSGQNFGLESSVGLYVDGVYRARQSSMINNLVDIASIEVLRGPQGTLFGRNTPSGAVSMNSVKPDHEGTGFLEASGGDLNLLSLQGAKSFSAIDNELAFRATGFYQERDGYIDVIDIGEDLVDDRDRWGVRLQALYTPTDDLSVHVIVDHSEVDETCCAAGSYKNNLVAQGLPADANEKRGSDQRVLDLGGTVIDQDRFFDGIVGASFLPESSNEDRGISVQLDWQAEAFLVTSISAYRTFDSFDKIDADFHNIDALIRTNYASQEQFSQELRLSNESDRLAWVAGVYYFEQELDSTVDTIVGADTGVLVGLPPVLAVSAFPAGTGSRNVAAQDHSTYALYGQFDYNLSDALVLTAGLRWTQEDKDMTNVFTEDASAVPGAIGTPGWGFWLFPPLAPRADVDETIDDDRITGTVKLSWFLNDDVMVYGSYGTGYKAGGINTDRIDTILPVAFDAETSDSFELGLKAEFPEQALRVNLALHATDTDDLQTVSFQGTGFALQNAGVAETRGGEVDVTWQPAEGLTLTLAYAYNDGEYADFEAGDCWISTPWHTNQPDPQANGDGSCDRSGGLLSGNPENVVVTSARKHFALSSDISGYLFGEYIYTGERMTDVNNDPAKLADAYEILNLRAGLIFENMDAELTIWGRNVLDEDYTNTIADGVAQDGRLVAYFNEPATWGITLRKNF</sequence>
<evidence type="ECO:0000256" key="9">
    <source>
        <dbReference type="ARBA" id="ARBA00023136"/>
    </source>
</evidence>
<evidence type="ECO:0000256" key="13">
    <source>
        <dbReference type="SAM" id="MobiDB-lite"/>
    </source>
</evidence>
<feature type="signal peptide" evidence="14">
    <location>
        <begin position="1"/>
        <end position="28"/>
    </location>
</feature>
<evidence type="ECO:0000256" key="12">
    <source>
        <dbReference type="RuleBase" id="RU003357"/>
    </source>
</evidence>
<keyword evidence="4" id="KW-0410">Iron transport</keyword>
<accession>A0A2N5Y3S5</accession>
<dbReference type="SUPFAM" id="SSF56935">
    <property type="entry name" value="Porins"/>
    <property type="match status" value="1"/>
</dbReference>
<evidence type="ECO:0000256" key="14">
    <source>
        <dbReference type="SAM" id="SignalP"/>
    </source>
</evidence>
<feature type="chain" id="PRO_5014691646" evidence="14">
    <location>
        <begin position="29"/>
        <end position="781"/>
    </location>
</feature>
<dbReference type="Gene3D" id="2.40.170.20">
    <property type="entry name" value="TonB-dependent receptor, beta-barrel domain"/>
    <property type="match status" value="1"/>
</dbReference>
<dbReference type="Pfam" id="PF00593">
    <property type="entry name" value="TonB_dep_Rec_b-barrel"/>
    <property type="match status" value="1"/>
</dbReference>
<reference evidence="18" key="1">
    <citation type="submission" date="2017-11" db="EMBL/GenBank/DDBJ databases">
        <title>The draft genome sequence of Chromatocurvus sp. F02.</title>
        <authorList>
            <person name="Du Z.-J."/>
            <person name="Chang Y.-Q."/>
        </authorList>
    </citation>
    <scope>NUCLEOTIDE SEQUENCE [LARGE SCALE GENOMIC DNA]</scope>
    <source>
        <strain evidence="18">F02</strain>
    </source>
</reference>
<evidence type="ECO:0000256" key="11">
    <source>
        <dbReference type="PROSITE-ProRule" id="PRU01360"/>
    </source>
</evidence>
<evidence type="ECO:0000313" key="18">
    <source>
        <dbReference type="Proteomes" id="UP000234845"/>
    </source>
</evidence>
<protein>
    <submittedName>
        <fullName evidence="17">TonB-dependent receptor</fullName>
    </submittedName>
</protein>
<evidence type="ECO:0000256" key="4">
    <source>
        <dbReference type="ARBA" id="ARBA00022496"/>
    </source>
</evidence>
<keyword evidence="9 11" id="KW-0472">Membrane</keyword>
<keyword evidence="10 11" id="KW-0998">Cell outer membrane</keyword>
<evidence type="ECO:0000256" key="3">
    <source>
        <dbReference type="ARBA" id="ARBA00022452"/>
    </source>
</evidence>
<evidence type="ECO:0000256" key="8">
    <source>
        <dbReference type="ARBA" id="ARBA00023077"/>
    </source>
</evidence>
<dbReference type="InterPro" id="IPR000531">
    <property type="entry name" value="Beta-barrel_TonB"/>
</dbReference>
<dbReference type="GO" id="GO:0006826">
    <property type="term" value="P:iron ion transport"/>
    <property type="evidence" value="ECO:0007669"/>
    <property type="project" value="UniProtKB-KW"/>
</dbReference>
<keyword evidence="5 11" id="KW-0812">Transmembrane</keyword>
<proteinExistence type="inferred from homology"/>
<feature type="domain" description="TonB-dependent receptor-like beta-barrel" evidence="15">
    <location>
        <begin position="303"/>
        <end position="743"/>
    </location>
</feature>
<dbReference type="GO" id="GO:0009279">
    <property type="term" value="C:cell outer membrane"/>
    <property type="evidence" value="ECO:0007669"/>
    <property type="project" value="UniProtKB-SubCell"/>
</dbReference>
<dbReference type="AlphaFoldDB" id="A0A2N5Y3S5"/>
<keyword evidence="14" id="KW-0732">Signal</keyword>
<dbReference type="InterPro" id="IPR012910">
    <property type="entry name" value="Plug_dom"/>
</dbReference>
<organism evidence="17 18">
    <name type="scientific">Kineobactrum sediminis</name>
    <dbReference type="NCBI Taxonomy" id="1905677"/>
    <lineage>
        <taxon>Bacteria</taxon>
        <taxon>Pseudomonadati</taxon>
        <taxon>Pseudomonadota</taxon>
        <taxon>Gammaproteobacteria</taxon>
        <taxon>Cellvibrionales</taxon>
        <taxon>Halieaceae</taxon>
        <taxon>Kineobactrum</taxon>
    </lineage>
</organism>
<feature type="domain" description="TonB-dependent receptor plug" evidence="16">
    <location>
        <begin position="45"/>
        <end position="153"/>
    </location>
</feature>
<evidence type="ECO:0000256" key="5">
    <source>
        <dbReference type="ARBA" id="ARBA00022692"/>
    </source>
</evidence>
<comment type="caution">
    <text evidence="17">The sequence shown here is derived from an EMBL/GenBank/DDBJ whole genome shotgun (WGS) entry which is preliminary data.</text>
</comment>
<comment type="subcellular location">
    <subcellularLocation>
        <location evidence="1 11">Cell outer membrane</location>
        <topology evidence="1 11">Multi-pass membrane protein</topology>
    </subcellularLocation>
</comment>
<dbReference type="PANTHER" id="PTHR32552">
    <property type="entry name" value="FERRICHROME IRON RECEPTOR-RELATED"/>
    <property type="match status" value="1"/>
</dbReference>
<dbReference type="PANTHER" id="PTHR32552:SF81">
    <property type="entry name" value="TONB-DEPENDENT OUTER MEMBRANE RECEPTOR"/>
    <property type="match status" value="1"/>
</dbReference>